<keyword evidence="1" id="KW-0472">Membrane</keyword>
<feature type="transmembrane region" description="Helical" evidence="1">
    <location>
        <begin position="64"/>
        <end position="81"/>
    </location>
</feature>
<accession>A0ABX9DCV2</accession>
<name>A0ABX9DCV2_9RHOB</name>
<evidence type="ECO:0000256" key="1">
    <source>
        <dbReference type="SAM" id="Phobius"/>
    </source>
</evidence>
<feature type="transmembrane region" description="Helical" evidence="1">
    <location>
        <begin position="40"/>
        <end position="58"/>
    </location>
</feature>
<keyword evidence="1" id="KW-0812">Transmembrane</keyword>
<evidence type="ECO:0000313" key="2">
    <source>
        <dbReference type="EMBL" id="RAP39431.1"/>
    </source>
</evidence>
<reference evidence="2 3" key="1">
    <citation type="submission" date="2017-01" db="EMBL/GenBank/DDBJ databases">
        <title>Genome sequence of Rhodovulum viride JA756.</title>
        <authorList>
            <person name="Lakshmi K.V."/>
            <person name="Tushar L.D."/>
            <person name="Sasikala C."/>
            <person name="Venkataramana C."/>
        </authorList>
    </citation>
    <scope>NUCLEOTIDE SEQUENCE [LARGE SCALE GENOMIC DNA]</scope>
    <source>
        <strain evidence="2 3">JA756</strain>
    </source>
</reference>
<organism evidence="2 3">
    <name type="scientific">Rhodovulum viride</name>
    <dbReference type="NCBI Taxonomy" id="1231134"/>
    <lineage>
        <taxon>Bacteria</taxon>
        <taxon>Pseudomonadati</taxon>
        <taxon>Pseudomonadota</taxon>
        <taxon>Alphaproteobacteria</taxon>
        <taxon>Rhodobacterales</taxon>
        <taxon>Paracoccaceae</taxon>
        <taxon>Rhodovulum</taxon>
    </lineage>
</organism>
<dbReference type="EMBL" id="MUAV01000059">
    <property type="protein sequence ID" value="RAP39431.1"/>
    <property type="molecule type" value="Genomic_DNA"/>
</dbReference>
<dbReference type="RefSeq" id="WP_112317497.1">
    <property type="nucleotide sequence ID" value="NZ_MUAV01000059.1"/>
</dbReference>
<keyword evidence="1" id="KW-1133">Transmembrane helix</keyword>
<protein>
    <submittedName>
        <fullName evidence="2">Uncharacterized protein</fullName>
    </submittedName>
</protein>
<dbReference type="Proteomes" id="UP000248659">
    <property type="component" value="Unassembled WGS sequence"/>
</dbReference>
<proteinExistence type="predicted"/>
<gene>
    <name evidence="2" type="ORF">BYZ73_20600</name>
</gene>
<comment type="caution">
    <text evidence="2">The sequence shown here is derived from an EMBL/GenBank/DDBJ whole genome shotgun (WGS) entry which is preliminary data.</text>
</comment>
<sequence>MLASEFFALSLSVQVAIGAGYLGYVTAYAGFRRDHDATDAVFISLAFASIATLAFLLVEKFGPVAAFLTAFLASLICAGVWRRWGRRCWLWCMDKTGVHRDDGVHTTWSGIAQTDRRVGQVSVHTEDGRILYLNDRSKYHGAAWDGLYLGGDGSVVMVVEEEELPNGTEETRSGISDEHWGTRLTYIPASQIRRVNIRMK</sequence>
<keyword evidence="3" id="KW-1185">Reference proteome</keyword>
<evidence type="ECO:0000313" key="3">
    <source>
        <dbReference type="Proteomes" id="UP000248659"/>
    </source>
</evidence>
<feature type="transmembrane region" description="Helical" evidence="1">
    <location>
        <begin position="6"/>
        <end position="28"/>
    </location>
</feature>